<feature type="transmembrane region" description="Helical" evidence="7">
    <location>
        <begin position="102"/>
        <end position="123"/>
    </location>
</feature>
<proteinExistence type="inferred from homology"/>
<keyword evidence="3" id="KW-1003">Cell membrane</keyword>
<name>A0AB39BYK2_9BACI</name>
<feature type="transmembrane region" description="Helical" evidence="7">
    <location>
        <begin position="7"/>
        <end position="28"/>
    </location>
</feature>
<evidence type="ECO:0000259" key="8">
    <source>
        <dbReference type="PROSITE" id="PS50928"/>
    </source>
</evidence>
<dbReference type="InterPro" id="IPR035906">
    <property type="entry name" value="MetI-like_sf"/>
</dbReference>
<dbReference type="Pfam" id="PF00528">
    <property type="entry name" value="BPD_transp_1"/>
    <property type="match status" value="1"/>
</dbReference>
<keyword evidence="6 7" id="KW-0472">Membrane</keyword>
<accession>A0AB39BYK2</accession>
<comment type="subcellular location">
    <subcellularLocation>
        <location evidence="1 7">Cell membrane</location>
        <topology evidence="1 7">Multi-pass membrane protein</topology>
    </subcellularLocation>
</comment>
<feature type="transmembrane region" description="Helical" evidence="7">
    <location>
        <begin position="148"/>
        <end position="174"/>
    </location>
</feature>
<dbReference type="CDD" id="cd06261">
    <property type="entry name" value="TM_PBP2"/>
    <property type="match status" value="1"/>
</dbReference>
<evidence type="ECO:0000256" key="1">
    <source>
        <dbReference type="ARBA" id="ARBA00004651"/>
    </source>
</evidence>
<sequence>MNKQKYFPYLFLAPALILFALFTVYPIIASLILSFQRMEQGEYVFVGLANYARLFNDSIFTSALTNTFIIFIFQVPIMIFLALILATALNNQLLKLKGFFRVSFFLPAVTSLVAYSILFSIMLQDEGLFNNILNMVGLSSIPWLSDPFWAKFSIIMAMTWRWTGYNMVIFLAALQNLSTDVYEAADIDGAGKIRQFFYITIPQLKPVILFVAILSTIGTLQLFDEPFNLTGGGPGNSTMTLGLYIYESGFEYFDFGYASAIAYTVVVLVAILAFVQFKLTEEKK</sequence>
<gene>
    <name evidence="9" type="ORF">AB3N04_08815</name>
</gene>
<dbReference type="GO" id="GO:0005886">
    <property type="term" value="C:plasma membrane"/>
    <property type="evidence" value="ECO:0007669"/>
    <property type="project" value="UniProtKB-SubCell"/>
</dbReference>
<keyword evidence="4 7" id="KW-0812">Transmembrane</keyword>
<evidence type="ECO:0000256" key="4">
    <source>
        <dbReference type="ARBA" id="ARBA00022692"/>
    </source>
</evidence>
<dbReference type="SUPFAM" id="SSF161098">
    <property type="entry name" value="MetI-like"/>
    <property type="match status" value="1"/>
</dbReference>
<dbReference type="GO" id="GO:0055085">
    <property type="term" value="P:transmembrane transport"/>
    <property type="evidence" value="ECO:0007669"/>
    <property type="project" value="InterPro"/>
</dbReference>
<feature type="transmembrane region" description="Helical" evidence="7">
    <location>
        <begin position="68"/>
        <end position="90"/>
    </location>
</feature>
<feature type="transmembrane region" description="Helical" evidence="7">
    <location>
        <begin position="204"/>
        <end position="223"/>
    </location>
</feature>
<dbReference type="InterPro" id="IPR051393">
    <property type="entry name" value="ABC_transporter_permease"/>
</dbReference>
<dbReference type="Gene3D" id="1.10.3720.10">
    <property type="entry name" value="MetI-like"/>
    <property type="match status" value="1"/>
</dbReference>
<keyword evidence="2 7" id="KW-0813">Transport</keyword>
<dbReference type="PANTHER" id="PTHR30193">
    <property type="entry name" value="ABC TRANSPORTER PERMEASE PROTEIN"/>
    <property type="match status" value="1"/>
</dbReference>
<keyword evidence="5 7" id="KW-1133">Transmembrane helix</keyword>
<dbReference type="EMBL" id="CP162551">
    <property type="protein sequence ID" value="XDI38391.1"/>
    <property type="molecule type" value="Genomic_DNA"/>
</dbReference>
<evidence type="ECO:0000256" key="7">
    <source>
        <dbReference type="RuleBase" id="RU363032"/>
    </source>
</evidence>
<evidence type="ECO:0000256" key="3">
    <source>
        <dbReference type="ARBA" id="ARBA00022475"/>
    </source>
</evidence>
<feature type="transmembrane region" description="Helical" evidence="7">
    <location>
        <begin position="255"/>
        <end position="275"/>
    </location>
</feature>
<dbReference type="PANTHER" id="PTHR30193:SF37">
    <property type="entry name" value="INNER MEMBRANE ABC TRANSPORTER PERMEASE PROTEIN YCJO"/>
    <property type="match status" value="1"/>
</dbReference>
<dbReference type="SUPFAM" id="SSF160964">
    <property type="entry name" value="MalF N-terminal region-like"/>
    <property type="match status" value="1"/>
</dbReference>
<dbReference type="PROSITE" id="PS50928">
    <property type="entry name" value="ABC_TM1"/>
    <property type="match status" value="1"/>
</dbReference>
<dbReference type="RefSeq" id="WP_368505681.1">
    <property type="nucleotide sequence ID" value="NZ_CP162551.1"/>
</dbReference>
<evidence type="ECO:0000256" key="6">
    <source>
        <dbReference type="ARBA" id="ARBA00023136"/>
    </source>
</evidence>
<protein>
    <submittedName>
        <fullName evidence="9">Carbohydrate ABC transporter permease</fullName>
    </submittedName>
</protein>
<evidence type="ECO:0000313" key="9">
    <source>
        <dbReference type="EMBL" id="XDI38391.1"/>
    </source>
</evidence>
<reference evidence="9" key="1">
    <citation type="submission" date="2024-07" db="EMBL/GenBank/DDBJ databases">
        <title>Identification and characteristics of an arsenic-resistant bacterial isolate, which belongs to a novel species.</title>
        <authorList>
            <person name="Juszczyk A."/>
            <person name="Kowalczyk A."/>
            <person name="Was K."/>
            <person name="Kosowicz W."/>
            <person name="Budzyn A."/>
            <person name="Latowski D."/>
        </authorList>
    </citation>
    <scope>NUCLEOTIDE SEQUENCE</scope>
    <source>
        <strain evidence="9">As8PL</strain>
    </source>
</reference>
<organism evidence="9">
    <name type="scientific">Alkalihalophilus sp. As8PL</name>
    <dbReference type="NCBI Taxonomy" id="3237103"/>
    <lineage>
        <taxon>Bacteria</taxon>
        <taxon>Bacillati</taxon>
        <taxon>Bacillota</taxon>
        <taxon>Bacilli</taxon>
        <taxon>Bacillales</taxon>
        <taxon>Bacillaceae</taxon>
        <taxon>Alkalihalophilus</taxon>
    </lineage>
</organism>
<dbReference type="AlphaFoldDB" id="A0AB39BYK2"/>
<evidence type="ECO:0000256" key="5">
    <source>
        <dbReference type="ARBA" id="ARBA00022989"/>
    </source>
</evidence>
<dbReference type="InterPro" id="IPR000515">
    <property type="entry name" value="MetI-like"/>
</dbReference>
<evidence type="ECO:0000256" key="2">
    <source>
        <dbReference type="ARBA" id="ARBA00022448"/>
    </source>
</evidence>
<comment type="similarity">
    <text evidence="7">Belongs to the binding-protein-dependent transport system permease family.</text>
</comment>
<feature type="domain" description="ABC transmembrane type-1" evidence="8">
    <location>
        <begin position="64"/>
        <end position="276"/>
    </location>
</feature>